<dbReference type="GO" id="GO:0044550">
    <property type="term" value="P:secondary metabolite biosynthetic process"/>
    <property type="evidence" value="ECO:0007669"/>
    <property type="project" value="TreeGrafter"/>
</dbReference>
<name>A0A919T025_9ACTN</name>
<sequence length="1655" mass="175260">MNAVQPLPQQFARQAAATPEAVAVVGDDSTVTYAALDRWSGQLAYLLTKAGVTAETPVAVRLPRGTGLVVALLAIWKAGGVYVPLDPEHPAARTAEVLAGTRASVLVSDVDKAEAGIRTLVLDPALELLRDRPVARPDVQVTAEHAAYVLYTSGSTGRPKGVVITHGGIANRVAWTVDTHRLGAADRVLQKTAITFDAAGWEIFAPLVCGGTVVLAPVGAERDPGAIVRAVARHDVTVLQVVPSVLRRLVAEPGWERCDKLRLLFSAGEPLHAELVQKFLALVEDGDDEIEVWNTYGPTECSIDVTAHRFDLFQRSGPVCIGRPVDGMRVLIMAPDGTEAAPDEPGELMVGGIGVARGYLGSPALTAAQFVPDPTGVPGQRLYRTGDRARRRADGTLDYLGRIDHQVKINGVRIEPGEVEAALAAHPDVIEAVVVPYRMTDGTTRLAAHVRGRATTGQLRAFLLDRLPETYLPAAFIAAEQFPTTSSGKIDRAALSSADVAPRPYTEPVSAAQRLVADLWQDLLDTGPVGRDDDFFALGGTSLQLIRLANQLRRAGHEISLRSLLAAPTLTEQAGLLTGVETPDPEIRPVPRGGPLPLSAGQRRLWMLDRLEPSSREWVTGVFLPVPYGTTEAVVRRSLDELIARHEALRTRFVLLDGEPVQIVDPPRAVPLRVEHAGPDAIGALVEQEAAAGFDLESGPMARALLAMPRATAAEPVLVLLTHHIAADGWSAAVLRREYQEIVAGRGAALAPPPVQYADFAVWEQTRLDETAKQRALAHWRTTLDGAEPTELPTDRPRPPVRDPRGAVITFTVPAGTVSGLAEIGRTTGATMFMTTLTAFATGLARQTGRWDVTIGTPVAGRDRPELEDVVGFFLNNLVLRCDLDRGLSFTDSVSRIRDTCRAAFAHQDLPFDSVVAELAPTRDRSRTPLYQIAFDFHDRRHTGLPDDPTELRALVESSTIAKTDLTLYLRELVDGRLFGVLEYATSLFDPATVQRVADDLERLLAEAAAAPGTPLAELGLLSTTEQDAIIAAGRNPVAPVTDSVLDRFEARAAAVPDSVAVIAADGSLSFRELDERAGLLAGHLHALGVRPGDTVGVLLDRGVDLPAAFLAVWKAGACYLPLDPAAPPPRVATVLADAAVPLLVTGGSHPGRLAGALPATVTVLDVGREATGPVPGALPPRTDNTLEDLAYVIYTSGSTGTPKGVQITHGALANHIRWAVDELASQGSGGGAVFSSVAFDLVVPNVWAPLLAGQPTRLLPQDMDLTELGARLHEAAPFAFLKLTPAHLRVLADQLAPAQLAGLAQVVVVAGEVLPVPVAEQWAGLLGPGRLINEYGPTETTVGACTHPVTAGDDSVAVPIGRPLPGVDMHVLDDRMRPVPVGVIGELYVGGLGVARGYRGRPALTGERFLPHPYGPPGARIYRTGDLARMVPGGVIDFVGRIDDQVKIRGYRVEPGEVAAVVTGHPDVREAVVVVDRTAGTDVRLVAYCVPAIGLPDTSLLSATVIHHCAQRLPDYLVPAVVVVDAIPLTANGKLDRRALPALADVAGTVTDAPVGIVEERIAGIFADLLGAEAGRSGDFFARGGNSILAIRLTAAVQSAFDVNLPIRAVFERPTVTGLAAAVEAEIRAEADRMSAAELVAGASHPGDGRPRTS</sequence>
<feature type="domain" description="Carrier" evidence="5">
    <location>
        <begin position="1554"/>
        <end position="1628"/>
    </location>
</feature>
<dbReference type="RefSeq" id="WP_212994713.1">
    <property type="nucleotide sequence ID" value="NZ_BAABEA010000030.1"/>
</dbReference>
<dbReference type="InterPro" id="IPR009081">
    <property type="entry name" value="PP-bd_ACP"/>
</dbReference>
<dbReference type="CDD" id="cd05930">
    <property type="entry name" value="A_NRPS"/>
    <property type="match status" value="2"/>
</dbReference>
<dbReference type="Gene3D" id="3.30.559.30">
    <property type="entry name" value="Nonribosomal peptide synthetase, condensation domain"/>
    <property type="match status" value="1"/>
</dbReference>
<dbReference type="InterPro" id="IPR020806">
    <property type="entry name" value="PKS_PP-bd"/>
</dbReference>
<dbReference type="InterPro" id="IPR020845">
    <property type="entry name" value="AMP-binding_CS"/>
</dbReference>
<dbReference type="Gene3D" id="3.40.50.12780">
    <property type="entry name" value="N-terminal domain of ligase-like"/>
    <property type="match status" value="1"/>
</dbReference>
<feature type="compositionally biased region" description="Basic and acidic residues" evidence="4">
    <location>
        <begin position="793"/>
        <end position="805"/>
    </location>
</feature>
<keyword evidence="7" id="KW-1185">Reference proteome</keyword>
<dbReference type="SMART" id="SM00823">
    <property type="entry name" value="PKS_PP"/>
    <property type="match status" value="2"/>
</dbReference>
<dbReference type="InterPro" id="IPR010071">
    <property type="entry name" value="AA_adenyl_dom"/>
</dbReference>
<dbReference type="GO" id="GO:0031177">
    <property type="term" value="F:phosphopantetheine binding"/>
    <property type="evidence" value="ECO:0007669"/>
    <property type="project" value="InterPro"/>
</dbReference>
<dbReference type="GO" id="GO:0043041">
    <property type="term" value="P:amino acid activation for nonribosomal peptide biosynthetic process"/>
    <property type="evidence" value="ECO:0007669"/>
    <property type="project" value="TreeGrafter"/>
</dbReference>
<dbReference type="GO" id="GO:0003824">
    <property type="term" value="F:catalytic activity"/>
    <property type="evidence" value="ECO:0007669"/>
    <property type="project" value="InterPro"/>
</dbReference>
<dbReference type="Gene3D" id="2.30.38.10">
    <property type="entry name" value="Luciferase, Domain 3"/>
    <property type="match status" value="1"/>
</dbReference>
<evidence type="ECO:0000313" key="7">
    <source>
        <dbReference type="Proteomes" id="UP000681340"/>
    </source>
</evidence>
<keyword evidence="3" id="KW-0597">Phosphoprotein</keyword>
<dbReference type="SUPFAM" id="SSF56801">
    <property type="entry name" value="Acetyl-CoA synthetase-like"/>
    <property type="match status" value="2"/>
</dbReference>
<dbReference type="FunFam" id="2.30.38.10:FF:000001">
    <property type="entry name" value="Non-ribosomal peptide synthetase PvdI"/>
    <property type="match status" value="1"/>
</dbReference>
<dbReference type="PANTHER" id="PTHR45527">
    <property type="entry name" value="NONRIBOSOMAL PEPTIDE SYNTHETASE"/>
    <property type="match status" value="1"/>
</dbReference>
<evidence type="ECO:0000256" key="1">
    <source>
        <dbReference type="ARBA" id="ARBA00001957"/>
    </source>
</evidence>
<comment type="cofactor">
    <cofactor evidence="1">
        <name>pantetheine 4'-phosphate</name>
        <dbReference type="ChEBI" id="CHEBI:47942"/>
    </cofactor>
</comment>
<dbReference type="Pfam" id="PF00501">
    <property type="entry name" value="AMP-binding"/>
    <property type="match status" value="2"/>
</dbReference>
<dbReference type="InterPro" id="IPR036736">
    <property type="entry name" value="ACP-like_sf"/>
</dbReference>
<dbReference type="NCBIfam" id="TIGR01733">
    <property type="entry name" value="AA-adenyl-dom"/>
    <property type="match status" value="2"/>
</dbReference>
<comment type="caution">
    <text evidence="6">The sequence shown here is derived from an EMBL/GenBank/DDBJ whole genome shotgun (WGS) entry which is preliminary data.</text>
</comment>
<dbReference type="CDD" id="cd19531">
    <property type="entry name" value="LCL_NRPS-like"/>
    <property type="match status" value="1"/>
</dbReference>
<organism evidence="6 7">
    <name type="scientific">Actinoplanes auranticolor</name>
    <dbReference type="NCBI Taxonomy" id="47988"/>
    <lineage>
        <taxon>Bacteria</taxon>
        <taxon>Bacillati</taxon>
        <taxon>Actinomycetota</taxon>
        <taxon>Actinomycetes</taxon>
        <taxon>Micromonosporales</taxon>
        <taxon>Micromonosporaceae</taxon>
        <taxon>Actinoplanes</taxon>
    </lineage>
</organism>
<dbReference type="Gene3D" id="1.10.1200.10">
    <property type="entry name" value="ACP-like"/>
    <property type="match status" value="1"/>
</dbReference>
<dbReference type="Pfam" id="PF00550">
    <property type="entry name" value="PP-binding"/>
    <property type="match status" value="2"/>
</dbReference>
<feature type="region of interest" description="Disordered" evidence="4">
    <location>
        <begin position="784"/>
        <end position="805"/>
    </location>
</feature>
<dbReference type="InterPro" id="IPR001242">
    <property type="entry name" value="Condensation_dom"/>
</dbReference>
<dbReference type="Pfam" id="PF00668">
    <property type="entry name" value="Condensation"/>
    <property type="match status" value="1"/>
</dbReference>
<dbReference type="Pfam" id="PF13193">
    <property type="entry name" value="AMP-binding_C"/>
    <property type="match status" value="2"/>
</dbReference>
<dbReference type="PROSITE" id="PS00455">
    <property type="entry name" value="AMP_BINDING"/>
    <property type="match status" value="2"/>
</dbReference>
<feature type="domain" description="Carrier" evidence="5">
    <location>
        <begin position="507"/>
        <end position="581"/>
    </location>
</feature>
<dbReference type="GO" id="GO:0005737">
    <property type="term" value="C:cytoplasm"/>
    <property type="evidence" value="ECO:0007669"/>
    <property type="project" value="TreeGrafter"/>
</dbReference>
<dbReference type="FunFam" id="3.40.50.12780:FF:000012">
    <property type="entry name" value="Non-ribosomal peptide synthetase"/>
    <property type="match status" value="1"/>
</dbReference>
<dbReference type="InterPro" id="IPR045851">
    <property type="entry name" value="AMP-bd_C_sf"/>
</dbReference>
<evidence type="ECO:0000259" key="5">
    <source>
        <dbReference type="PROSITE" id="PS50075"/>
    </source>
</evidence>
<dbReference type="InterPro" id="IPR000873">
    <property type="entry name" value="AMP-dep_synth/lig_dom"/>
</dbReference>
<dbReference type="Gene3D" id="3.30.559.10">
    <property type="entry name" value="Chloramphenicol acetyltransferase-like domain"/>
    <property type="match status" value="1"/>
</dbReference>
<dbReference type="InterPro" id="IPR023213">
    <property type="entry name" value="CAT-like_dom_sf"/>
</dbReference>
<evidence type="ECO:0000256" key="3">
    <source>
        <dbReference type="ARBA" id="ARBA00022553"/>
    </source>
</evidence>
<dbReference type="EMBL" id="BOQL01000093">
    <property type="protein sequence ID" value="GIM80193.1"/>
    <property type="molecule type" value="Genomic_DNA"/>
</dbReference>
<proteinExistence type="predicted"/>
<dbReference type="SUPFAM" id="SSF52777">
    <property type="entry name" value="CoA-dependent acyltransferases"/>
    <property type="match status" value="2"/>
</dbReference>
<dbReference type="Proteomes" id="UP000681340">
    <property type="component" value="Unassembled WGS sequence"/>
</dbReference>
<dbReference type="InterPro" id="IPR025110">
    <property type="entry name" value="AMP-bd_C"/>
</dbReference>
<evidence type="ECO:0000256" key="2">
    <source>
        <dbReference type="ARBA" id="ARBA00022450"/>
    </source>
</evidence>
<evidence type="ECO:0000256" key="4">
    <source>
        <dbReference type="SAM" id="MobiDB-lite"/>
    </source>
</evidence>
<dbReference type="GO" id="GO:0008610">
    <property type="term" value="P:lipid biosynthetic process"/>
    <property type="evidence" value="ECO:0007669"/>
    <property type="project" value="UniProtKB-ARBA"/>
</dbReference>
<dbReference type="Gene3D" id="3.40.50.980">
    <property type="match status" value="2"/>
</dbReference>
<reference evidence="6" key="1">
    <citation type="submission" date="2021-03" db="EMBL/GenBank/DDBJ databases">
        <title>Whole genome shotgun sequence of Actinoplanes auranticolor NBRC 12245.</title>
        <authorList>
            <person name="Komaki H."/>
            <person name="Tamura T."/>
        </authorList>
    </citation>
    <scope>NUCLEOTIDE SEQUENCE</scope>
    <source>
        <strain evidence="6">NBRC 12245</strain>
    </source>
</reference>
<dbReference type="PROSITE" id="PS50075">
    <property type="entry name" value="CARRIER"/>
    <property type="match status" value="2"/>
</dbReference>
<dbReference type="Gene3D" id="3.30.300.30">
    <property type="match status" value="2"/>
</dbReference>
<dbReference type="InterPro" id="IPR029058">
    <property type="entry name" value="AB_hydrolase_fold"/>
</dbReference>
<dbReference type="SUPFAM" id="SSF47336">
    <property type="entry name" value="ACP-like"/>
    <property type="match status" value="2"/>
</dbReference>
<dbReference type="Gene3D" id="3.40.50.1820">
    <property type="entry name" value="alpha/beta hydrolase"/>
    <property type="match status" value="1"/>
</dbReference>
<dbReference type="PANTHER" id="PTHR45527:SF1">
    <property type="entry name" value="FATTY ACID SYNTHASE"/>
    <property type="match status" value="1"/>
</dbReference>
<dbReference type="InterPro" id="IPR042099">
    <property type="entry name" value="ANL_N_sf"/>
</dbReference>
<keyword evidence="2" id="KW-0596">Phosphopantetheine</keyword>
<protein>
    <recommendedName>
        <fullName evidence="5">Carrier domain-containing protein</fullName>
    </recommendedName>
</protein>
<accession>A0A919T025</accession>
<gene>
    <name evidence="6" type="ORF">Aau02nite_89370</name>
</gene>
<evidence type="ECO:0000313" key="6">
    <source>
        <dbReference type="EMBL" id="GIM80193.1"/>
    </source>
</evidence>